<name>A0A385TKG3_PAELA</name>
<gene>
    <name evidence="1" type="ORF">D5F53_07400</name>
</gene>
<evidence type="ECO:0000313" key="1">
    <source>
        <dbReference type="EMBL" id="AYB43122.1"/>
    </source>
</evidence>
<organism evidence="1 2">
    <name type="scientific">Paenibacillus lautus</name>
    <name type="common">Bacillus lautus</name>
    <dbReference type="NCBI Taxonomy" id="1401"/>
    <lineage>
        <taxon>Bacteria</taxon>
        <taxon>Bacillati</taxon>
        <taxon>Bacillota</taxon>
        <taxon>Bacilli</taxon>
        <taxon>Bacillales</taxon>
        <taxon>Paenibacillaceae</taxon>
        <taxon>Paenibacillus</taxon>
    </lineage>
</organism>
<reference evidence="1 2" key="1">
    <citation type="submission" date="2018-09" db="EMBL/GenBank/DDBJ databases">
        <title>Genome Sequence of Paenibacillus lautus Strain E7593-69, Azo Dye-Degrading Bacteria, Isolated from Commercial Tattoo Inks.</title>
        <authorList>
            <person name="Nho S.W."/>
            <person name="Kim S.-J."/>
            <person name="Kweon O."/>
            <person name="Cerniglia C.E."/>
        </authorList>
    </citation>
    <scope>NUCLEOTIDE SEQUENCE [LARGE SCALE GENOMIC DNA]</scope>
    <source>
        <strain evidence="1 2">E7593-69</strain>
    </source>
</reference>
<accession>A0A385TKG3</accession>
<dbReference type="EMBL" id="CP032412">
    <property type="protein sequence ID" value="AYB43122.1"/>
    <property type="molecule type" value="Genomic_DNA"/>
</dbReference>
<protein>
    <submittedName>
        <fullName evidence="1">Uncharacterized protein</fullName>
    </submittedName>
</protein>
<sequence length="144" mass="16306">MAIQAVTTEERALIKSYLLLMFIHKVFERDCRIIQESGVFKTPQLYVEVVGNGAKRAAVLLREVKQEFTKRAIKVYDIGQSHDGIQARYACRGYIGSMNILWPSFREEMMDRMRAYLGLVPPESESSEQAHPPAAAFRASIAVP</sequence>
<dbReference type="Proteomes" id="UP000266552">
    <property type="component" value="Chromosome"/>
</dbReference>
<dbReference type="AlphaFoldDB" id="A0A385TKG3"/>
<dbReference type="Pfam" id="PF26325">
    <property type="entry name" value="YhjD"/>
    <property type="match status" value="1"/>
</dbReference>
<keyword evidence="2" id="KW-1185">Reference proteome</keyword>
<proteinExistence type="predicted"/>
<dbReference type="InterPro" id="IPR058600">
    <property type="entry name" value="YhjD-like"/>
</dbReference>
<evidence type="ECO:0000313" key="2">
    <source>
        <dbReference type="Proteomes" id="UP000266552"/>
    </source>
</evidence>
<dbReference type="RefSeq" id="WP_119847149.1">
    <property type="nucleotide sequence ID" value="NZ_CP032412.1"/>
</dbReference>
<dbReference type="KEGG" id="plw:D5F53_07400"/>